<comment type="caution">
    <text evidence="7">The sequence shown here is derived from an EMBL/GenBank/DDBJ whole genome shotgun (WGS) entry which is preliminary data.</text>
</comment>
<keyword evidence="8" id="KW-1185">Reference proteome</keyword>
<evidence type="ECO:0000256" key="1">
    <source>
        <dbReference type="ARBA" id="ARBA00004141"/>
    </source>
</evidence>
<evidence type="ECO:0000256" key="2">
    <source>
        <dbReference type="ARBA" id="ARBA00022448"/>
    </source>
</evidence>
<evidence type="ECO:0000256" key="5">
    <source>
        <dbReference type="ARBA" id="ARBA00023136"/>
    </source>
</evidence>
<keyword evidence="3 6" id="KW-0812">Transmembrane</keyword>
<dbReference type="Gene3D" id="1.20.1250.20">
    <property type="entry name" value="MFS general substrate transporter like domains"/>
    <property type="match status" value="1"/>
</dbReference>
<feature type="non-terminal residue" evidence="7">
    <location>
        <position position="150"/>
    </location>
</feature>
<keyword evidence="4 6" id="KW-1133">Transmembrane helix</keyword>
<evidence type="ECO:0000256" key="6">
    <source>
        <dbReference type="SAM" id="Phobius"/>
    </source>
</evidence>
<protein>
    <recommendedName>
        <fullName evidence="9">Membrane transporter</fullName>
    </recommendedName>
</protein>
<dbReference type="PANTHER" id="PTHR23505:SF79">
    <property type="entry name" value="PROTEIN SPINSTER"/>
    <property type="match status" value="1"/>
</dbReference>
<proteinExistence type="predicted"/>
<dbReference type="Proteomes" id="UP001432027">
    <property type="component" value="Unassembled WGS sequence"/>
</dbReference>
<sequence>IQSIVGVDNTAGGIIGRTLSVYIAERWTSVGLICLPASRRAAPLVQAIFVAFPSTMFVQHLYLIDINWNYVLGFYGSIFSFGTYAICMNVFLRVIPPTCRATATAIYNTFGSIFGDAPAPYVVGAIAESFRDYSAPDQSGDHLAGRVQCM</sequence>
<feature type="transmembrane region" description="Helical" evidence="6">
    <location>
        <begin position="70"/>
        <end position="92"/>
    </location>
</feature>
<gene>
    <name evidence="7" type="ORF">PENTCL1PPCAC_30152</name>
</gene>
<keyword evidence="5 6" id="KW-0472">Membrane</keyword>
<dbReference type="EMBL" id="BTSX01000006">
    <property type="protein sequence ID" value="GMT07978.1"/>
    <property type="molecule type" value="Genomic_DNA"/>
</dbReference>
<reference evidence="7" key="1">
    <citation type="submission" date="2023-10" db="EMBL/GenBank/DDBJ databases">
        <title>Genome assembly of Pristionchus species.</title>
        <authorList>
            <person name="Yoshida K."/>
            <person name="Sommer R.J."/>
        </authorList>
    </citation>
    <scope>NUCLEOTIDE SEQUENCE</scope>
    <source>
        <strain evidence="7">RS0144</strain>
    </source>
</reference>
<feature type="non-terminal residue" evidence="7">
    <location>
        <position position="1"/>
    </location>
</feature>
<dbReference type="GO" id="GO:0016020">
    <property type="term" value="C:membrane"/>
    <property type="evidence" value="ECO:0007669"/>
    <property type="project" value="UniProtKB-SubCell"/>
</dbReference>
<name>A0AAV5UNR9_9BILA</name>
<dbReference type="InterPro" id="IPR044770">
    <property type="entry name" value="MFS_spinster-like"/>
</dbReference>
<evidence type="ECO:0000256" key="3">
    <source>
        <dbReference type="ARBA" id="ARBA00022692"/>
    </source>
</evidence>
<dbReference type="SUPFAM" id="SSF103473">
    <property type="entry name" value="MFS general substrate transporter"/>
    <property type="match status" value="1"/>
</dbReference>
<evidence type="ECO:0000313" key="7">
    <source>
        <dbReference type="EMBL" id="GMT07978.1"/>
    </source>
</evidence>
<evidence type="ECO:0000256" key="4">
    <source>
        <dbReference type="ARBA" id="ARBA00022989"/>
    </source>
</evidence>
<dbReference type="PANTHER" id="PTHR23505">
    <property type="entry name" value="SPINSTER"/>
    <property type="match status" value="1"/>
</dbReference>
<accession>A0AAV5UNR9</accession>
<dbReference type="InterPro" id="IPR036259">
    <property type="entry name" value="MFS_trans_sf"/>
</dbReference>
<evidence type="ECO:0000313" key="8">
    <source>
        <dbReference type="Proteomes" id="UP001432027"/>
    </source>
</evidence>
<keyword evidence="2" id="KW-0813">Transport</keyword>
<feature type="transmembrane region" description="Helical" evidence="6">
    <location>
        <begin position="44"/>
        <end position="64"/>
    </location>
</feature>
<organism evidence="7 8">
    <name type="scientific">Pristionchus entomophagus</name>
    <dbReference type="NCBI Taxonomy" id="358040"/>
    <lineage>
        <taxon>Eukaryota</taxon>
        <taxon>Metazoa</taxon>
        <taxon>Ecdysozoa</taxon>
        <taxon>Nematoda</taxon>
        <taxon>Chromadorea</taxon>
        <taxon>Rhabditida</taxon>
        <taxon>Rhabditina</taxon>
        <taxon>Diplogasteromorpha</taxon>
        <taxon>Diplogasteroidea</taxon>
        <taxon>Neodiplogasteridae</taxon>
        <taxon>Pristionchus</taxon>
    </lineage>
</organism>
<evidence type="ECO:0008006" key="9">
    <source>
        <dbReference type="Google" id="ProtNLM"/>
    </source>
</evidence>
<dbReference type="AlphaFoldDB" id="A0AAV5UNR9"/>
<comment type="subcellular location">
    <subcellularLocation>
        <location evidence="1">Membrane</location>
        <topology evidence="1">Multi-pass membrane protein</topology>
    </subcellularLocation>
</comment>